<dbReference type="RefSeq" id="XP_042938924.1">
    <property type="nucleotide sequence ID" value="XM_043082990.1"/>
</dbReference>
<evidence type="ECO:0000313" key="5">
    <source>
        <dbReference type="WBParaSite" id="Bm7771.1"/>
    </source>
</evidence>
<protein>
    <submittedName>
        <fullName evidence="1 5">Bm8280, isoform a</fullName>
    </submittedName>
</protein>
<accession>A0A0K0JTP3</accession>
<dbReference type="WBParaSite" id="Bm8280a.1">
    <property type="protein sequence ID" value="Bm8280a.1"/>
    <property type="gene ID" value="WBGene00228541"/>
</dbReference>
<name>A0A0J9Y7E6_BRUMA</name>
<evidence type="ECO:0000313" key="3">
    <source>
        <dbReference type="EMBL" id="VIP00299.1"/>
    </source>
</evidence>
<dbReference type="EMBL" id="LN855943">
    <property type="protein sequence ID" value="CDQ03290.1"/>
    <property type="molecule type" value="Genomic_DNA"/>
</dbReference>
<reference evidence="2" key="3">
    <citation type="submission" date="2019-04" db="EMBL/GenBank/DDBJ databases">
        <authorList>
            <person name="Howe K."/>
            <person name="Paulini M."/>
            <person name="Williams G."/>
        </authorList>
    </citation>
    <scope>NUCLEOTIDE SEQUENCE [LARGE SCALE GENOMIC DNA]</scope>
    <source>
        <strain evidence="2">FR3</strain>
    </source>
</reference>
<accession>A0A0J9Y7E6</accession>
<reference evidence="1 4" key="1">
    <citation type="journal article" date="2007" name="Science">
        <title>Draft genome of the filarial nematode parasite Brugia malayi.</title>
        <authorList>
            <person name="Ghedin E."/>
            <person name="Wang S."/>
            <person name="Spiro D."/>
            <person name="Caler E."/>
            <person name="Zhao Q."/>
            <person name="Crabtree J."/>
            <person name="Allen J.E."/>
            <person name="Delcher A.L."/>
            <person name="Guiliano D.B."/>
            <person name="Miranda-Saavedra D."/>
            <person name="Angiuoli S.V."/>
            <person name="Creasy T."/>
            <person name="Amedeo P."/>
            <person name="Haas B."/>
            <person name="El-Sayed N.M."/>
            <person name="Wortman J.R."/>
            <person name="Feldblyum T."/>
            <person name="Tallon L."/>
            <person name="Schatz M."/>
            <person name="Shumway M."/>
            <person name="Koo H."/>
            <person name="Salzberg S.L."/>
            <person name="Schobel S."/>
            <person name="Pertea M."/>
            <person name="Pop M."/>
            <person name="White O."/>
            <person name="Barton G.J."/>
            <person name="Carlow C.K."/>
            <person name="Crawford M.J."/>
            <person name="Daub J."/>
            <person name="Dimmic M.W."/>
            <person name="Estes C.F."/>
            <person name="Foster J.M."/>
            <person name="Ganatra M."/>
            <person name="Gregory W.F."/>
            <person name="Johnson N.M."/>
            <person name="Jin J."/>
            <person name="Komuniecki R."/>
            <person name="Korf I."/>
            <person name="Kumar S."/>
            <person name="Laney S."/>
            <person name="Li B.W."/>
            <person name="Li W."/>
            <person name="Lindblom T.H."/>
            <person name="Lustigman S."/>
            <person name="Ma D."/>
            <person name="Maina C.V."/>
            <person name="Martin D.M."/>
            <person name="McCarter J.P."/>
            <person name="McReynolds L."/>
            <person name="Mitreva M."/>
            <person name="Nutman T.B."/>
            <person name="Parkinson J."/>
            <person name="Peregrin-Alvarez J.M."/>
            <person name="Poole C."/>
            <person name="Ren Q."/>
            <person name="Saunders L."/>
            <person name="Sluder A.E."/>
            <person name="Smith K."/>
            <person name="Stanke M."/>
            <person name="Unnasch T.R."/>
            <person name="Ware J."/>
            <person name="Wei A.D."/>
            <person name="Weil G."/>
            <person name="Williams D.J."/>
            <person name="Zhang Y."/>
            <person name="Williams S.A."/>
            <person name="Fraser-Liggett C."/>
            <person name="Slatko B."/>
            <person name="Blaxter M.L."/>
            <person name="Scott A.L."/>
        </authorList>
    </citation>
    <scope>NUCLEOTIDE SEQUENCE</scope>
    <source>
        <strain evidence="1 4">FR3</strain>
    </source>
</reference>
<dbReference type="GeneID" id="6096105"/>
<evidence type="ECO:0000313" key="6">
    <source>
        <dbReference type="WBParaSite" id="Bm8280a.1"/>
    </source>
</evidence>
<dbReference type="EMBL" id="CAAKNF010000010">
    <property type="protein sequence ID" value="VIP00060.1"/>
    <property type="molecule type" value="Genomic_DNA"/>
</dbReference>
<sequence>MLRKESSEHPTVEQLLYIALDEQCLNKTNVVSFRSTLLGWLEIPSFRGVISNSAFEFAGRIMKLIRSWPQQAKKRMSPNCLLLHILLLFLL</sequence>
<dbReference type="OrthoDB" id="410920at2759"/>
<reference evidence="1" key="2">
    <citation type="submission" date="2012-12" db="EMBL/GenBank/DDBJ databases">
        <authorList>
            <person name="Gao Y.W."/>
            <person name="Fan S.T."/>
            <person name="Sun H.T."/>
            <person name="Wang Z."/>
            <person name="Gao X.L."/>
            <person name="Li Y.G."/>
            <person name="Wang T.C."/>
            <person name="Zhang K."/>
            <person name="Xu W.W."/>
            <person name="Yu Z.J."/>
            <person name="Xia X.Z."/>
        </authorList>
    </citation>
    <scope>NUCLEOTIDE SEQUENCE</scope>
    <source>
        <strain evidence="1">FR3</strain>
    </source>
</reference>
<accession>A0A4E9FSR4</accession>
<proteinExistence type="predicted"/>
<dbReference type="KEGG" id="bmy:BM_BM7771"/>
<dbReference type="WormBase" id="Bm8280a">
    <property type="protein sequence ID" value="BM25819"/>
    <property type="gene ID" value="WBGene00228541"/>
</dbReference>
<evidence type="ECO:0000313" key="7">
    <source>
        <dbReference type="WormBase" id="Bm8280a"/>
    </source>
</evidence>
<dbReference type="STRING" id="6279.A0A0J9Y7E6"/>
<dbReference type="CTD" id="6096105"/>
<dbReference type="EMBL" id="CAAKNF010000050">
    <property type="protein sequence ID" value="VIP00299.1"/>
    <property type="molecule type" value="Genomic_DNA"/>
</dbReference>
<dbReference type="AlphaFoldDB" id="A0A0J9Y7E6"/>
<reference evidence="6" key="4">
    <citation type="submission" date="2019-12" db="UniProtKB">
        <authorList>
            <consortium name="WormBaseParasite"/>
        </authorList>
    </citation>
    <scope>IDENTIFICATION</scope>
</reference>
<evidence type="ECO:0000313" key="1">
    <source>
        <dbReference type="EMBL" id="CDQ03290.1"/>
    </source>
</evidence>
<evidence type="ECO:0000313" key="2">
    <source>
        <dbReference type="EMBL" id="VIP00060.1"/>
    </source>
</evidence>
<evidence type="ECO:0000313" key="4">
    <source>
        <dbReference type="Proteomes" id="UP000006672"/>
    </source>
</evidence>
<keyword evidence="4" id="KW-1185">Reference proteome</keyword>
<dbReference type="WBParaSite" id="Bm7771.1">
    <property type="protein sequence ID" value="Bm7771.1"/>
    <property type="gene ID" value="WBGene00228032"/>
</dbReference>
<organism evidence="1">
    <name type="scientific">Brugia malayi</name>
    <name type="common">Filarial nematode worm</name>
    <dbReference type="NCBI Taxonomy" id="6279"/>
    <lineage>
        <taxon>Eukaryota</taxon>
        <taxon>Metazoa</taxon>
        <taxon>Ecdysozoa</taxon>
        <taxon>Nematoda</taxon>
        <taxon>Chromadorea</taxon>
        <taxon>Rhabditida</taxon>
        <taxon>Spirurina</taxon>
        <taxon>Spiruromorpha</taxon>
        <taxon>Filarioidea</taxon>
        <taxon>Onchocercidae</taxon>
        <taxon>Brugia</taxon>
    </lineage>
</organism>
<gene>
    <name evidence="3" type="primary">Bm7771</name>
    <name evidence="1 6 7" type="ORF">Bm8280</name>
    <name evidence="3" type="ORF">BM_BM7771</name>
    <name evidence="2" type="ORF">BM_BM8280</name>
    <name evidence="1" type="ORF">BM_Bm8280</name>
</gene>
<dbReference type="Proteomes" id="UP000006672">
    <property type="component" value="Unassembled WGS sequence"/>
</dbReference>